<keyword evidence="9" id="KW-1185">Reference proteome</keyword>
<accession>A0AAD8IU23</accession>
<evidence type="ECO:0000256" key="3">
    <source>
        <dbReference type="ARBA" id="ARBA00022691"/>
    </source>
</evidence>
<gene>
    <name evidence="8" type="ORF">POM88_011195</name>
</gene>
<reference evidence="8" key="1">
    <citation type="submission" date="2023-02" db="EMBL/GenBank/DDBJ databases">
        <title>Genome of toxic invasive species Heracleum sosnowskyi carries increased number of genes despite the absence of recent whole-genome duplications.</title>
        <authorList>
            <person name="Schelkunov M."/>
            <person name="Shtratnikova V."/>
            <person name="Makarenko M."/>
            <person name="Klepikova A."/>
            <person name="Omelchenko D."/>
            <person name="Novikova G."/>
            <person name="Obukhova E."/>
            <person name="Bogdanov V."/>
            <person name="Penin A."/>
            <person name="Logacheva M."/>
        </authorList>
    </citation>
    <scope>NUCLEOTIDE SEQUENCE</scope>
    <source>
        <strain evidence="8">Hsosn_3</strain>
        <tissue evidence="8">Leaf</tissue>
    </source>
</reference>
<dbReference type="GO" id="GO:0009805">
    <property type="term" value="P:coumarin biosynthetic process"/>
    <property type="evidence" value="ECO:0007669"/>
    <property type="project" value="UniProtKB-ARBA"/>
</dbReference>
<dbReference type="Gene3D" id="3.40.50.150">
    <property type="entry name" value="Vaccinia Virus protein VP39"/>
    <property type="match status" value="1"/>
</dbReference>
<protein>
    <submittedName>
        <fullName evidence="8">Caffeic acid 3-O-methyltransferase</fullName>
    </submittedName>
</protein>
<dbReference type="PANTHER" id="PTHR11746">
    <property type="entry name" value="O-METHYLTRANSFERASE"/>
    <property type="match status" value="1"/>
</dbReference>
<keyword evidence="1" id="KW-0489">Methyltransferase</keyword>
<dbReference type="InterPro" id="IPR036390">
    <property type="entry name" value="WH_DNA-bd_sf"/>
</dbReference>
<dbReference type="PIRSF" id="PIRSF005739">
    <property type="entry name" value="O-mtase"/>
    <property type="match status" value="1"/>
</dbReference>
<keyword evidence="2" id="KW-0808">Transferase</keyword>
<dbReference type="Pfam" id="PF00891">
    <property type="entry name" value="Methyltransf_2"/>
    <property type="match status" value="1"/>
</dbReference>
<dbReference type="InterPro" id="IPR029063">
    <property type="entry name" value="SAM-dependent_MTases_sf"/>
</dbReference>
<evidence type="ECO:0000313" key="9">
    <source>
        <dbReference type="Proteomes" id="UP001237642"/>
    </source>
</evidence>
<evidence type="ECO:0000256" key="4">
    <source>
        <dbReference type="ARBA" id="ARBA00034481"/>
    </source>
</evidence>
<sequence>MDSMVHAKSNSYEDEEACLLATQLATASIPAMVLKTAIELDLFETIAKAGSGAYVTPSELASKLPTSNPDAPVMLDRILRLLACYSVLKCKLIELDNGQVERTYGLAPVCKYLTRNENGISLAPLSLMYQDRIFLGSWNYLKDAILHGGSPFNMAYGKNGFEHNRTDPRFNKIFNEAMESHSTVIMKKILENYNGFDGLTSLVDVGGNTGATLNTIISKYPTIKGINFDIPHIVKNSPSYNGVEHVGGDMFDSVPNGDAIFLKCVCHDWSDEQCVKLLTNCYQALDDNGNVVIVEALLPELPGNSLATKISVHADVHMLVQAPGGKERTEKEFKALSKRAGFERFYKVCSAADFWIMELHK</sequence>
<evidence type="ECO:0000256" key="5">
    <source>
        <dbReference type="PIRSR" id="PIRSR005739-1"/>
    </source>
</evidence>
<feature type="active site" description="Proton acceptor" evidence="5">
    <location>
        <position position="267"/>
    </location>
</feature>
<dbReference type="PROSITE" id="PS51683">
    <property type="entry name" value="SAM_OMT_II"/>
    <property type="match status" value="1"/>
</dbReference>
<dbReference type="GO" id="GO:0008171">
    <property type="term" value="F:O-methyltransferase activity"/>
    <property type="evidence" value="ECO:0007669"/>
    <property type="project" value="InterPro"/>
</dbReference>
<comment type="similarity">
    <text evidence="4">Belongs to the class I-like SAM-binding methyltransferase superfamily. Cation-independent O-methyltransferase family. COMT subfamily.</text>
</comment>
<dbReference type="GO" id="GO:0032259">
    <property type="term" value="P:methylation"/>
    <property type="evidence" value="ECO:0007669"/>
    <property type="project" value="UniProtKB-KW"/>
</dbReference>
<comment type="caution">
    <text evidence="8">The sequence shown here is derived from an EMBL/GenBank/DDBJ whole genome shotgun (WGS) entry which is preliminary data.</text>
</comment>
<name>A0AAD8IU23_9APIA</name>
<dbReference type="FunFam" id="1.10.10.10:FF:000357">
    <property type="entry name" value="Caffeic acid 3-O-methyltransferase"/>
    <property type="match status" value="1"/>
</dbReference>
<dbReference type="InterPro" id="IPR001077">
    <property type="entry name" value="COMT_C"/>
</dbReference>
<proteinExistence type="inferred from homology"/>
<evidence type="ECO:0000313" key="8">
    <source>
        <dbReference type="EMBL" id="KAK1392139.1"/>
    </source>
</evidence>
<dbReference type="GO" id="GO:0008757">
    <property type="term" value="F:S-adenosylmethionine-dependent methyltransferase activity"/>
    <property type="evidence" value="ECO:0007669"/>
    <property type="project" value="UniProtKB-ARBA"/>
</dbReference>
<evidence type="ECO:0000259" key="7">
    <source>
        <dbReference type="Pfam" id="PF08100"/>
    </source>
</evidence>
<dbReference type="InterPro" id="IPR016461">
    <property type="entry name" value="COMT-like"/>
</dbReference>
<dbReference type="InterPro" id="IPR012967">
    <property type="entry name" value="COMT_dimerisation"/>
</dbReference>
<dbReference type="EMBL" id="JAUIZM010000003">
    <property type="protein sequence ID" value="KAK1392139.1"/>
    <property type="molecule type" value="Genomic_DNA"/>
</dbReference>
<dbReference type="Proteomes" id="UP001237642">
    <property type="component" value="Unassembled WGS sequence"/>
</dbReference>
<reference evidence="8" key="2">
    <citation type="submission" date="2023-05" db="EMBL/GenBank/DDBJ databases">
        <authorList>
            <person name="Schelkunov M.I."/>
        </authorList>
    </citation>
    <scope>NUCLEOTIDE SEQUENCE</scope>
    <source>
        <strain evidence="8">Hsosn_3</strain>
        <tissue evidence="8">Leaf</tissue>
    </source>
</reference>
<dbReference type="AlphaFoldDB" id="A0AAD8IU23"/>
<dbReference type="GO" id="GO:0046983">
    <property type="term" value="F:protein dimerization activity"/>
    <property type="evidence" value="ECO:0007669"/>
    <property type="project" value="InterPro"/>
</dbReference>
<evidence type="ECO:0000259" key="6">
    <source>
        <dbReference type="Pfam" id="PF00891"/>
    </source>
</evidence>
<dbReference type="SUPFAM" id="SSF53335">
    <property type="entry name" value="S-adenosyl-L-methionine-dependent methyltransferases"/>
    <property type="match status" value="1"/>
</dbReference>
<dbReference type="Gene3D" id="1.10.10.10">
    <property type="entry name" value="Winged helix-like DNA-binding domain superfamily/Winged helix DNA-binding domain"/>
    <property type="match status" value="1"/>
</dbReference>
<organism evidence="8 9">
    <name type="scientific">Heracleum sosnowskyi</name>
    <dbReference type="NCBI Taxonomy" id="360622"/>
    <lineage>
        <taxon>Eukaryota</taxon>
        <taxon>Viridiplantae</taxon>
        <taxon>Streptophyta</taxon>
        <taxon>Embryophyta</taxon>
        <taxon>Tracheophyta</taxon>
        <taxon>Spermatophyta</taxon>
        <taxon>Magnoliopsida</taxon>
        <taxon>eudicotyledons</taxon>
        <taxon>Gunneridae</taxon>
        <taxon>Pentapetalae</taxon>
        <taxon>asterids</taxon>
        <taxon>campanulids</taxon>
        <taxon>Apiales</taxon>
        <taxon>Apiaceae</taxon>
        <taxon>Apioideae</taxon>
        <taxon>apioid superclade</taxon>
        <taxon>Tordylieae</taxon>
        <taxon>Tordyliinae</taxon>
        <taxon>Heracleum</taxon>
    </lineage>
</organism>
<evidence type="ECO:0000256" key="1">
    <source>
        <dbReference type="ARBA" id="ARBA00022603"/>
    </source>
</evidence>
<dbReference type="InterPro" id="IPR036388">
    <property type="entry name" value="WH-like_DNA-bd_sf"/>
</dbReference>
<dbReference type="SUPFAM" id="SSF46785">
    <property type="entry name" value="Winged helix' DNA-binding domain"/>
    <property type="match status" value="1"/>
</dbReference>
<evidence type="ECO:0000256" key="2">
    <source>
        <dbReference type="ARBA" id="ARBA00022679"/>
    </source>
</evidence>
<dbReference type="Pfam" id="PF08100">
    <property type="entry name" value="Dimerisation"/>
    <property type="match status" value="1"/>
</dbReference>
<dbReference type="FunFam" id="3.40.50.150:FF:000061">
    <property type="entry name" value="Caffeic acid O-methyltransferase"/>
    <property type="match status" value="1"/>
</dbReference>
<feature type="domain" description="O-methyltransferase C-terminal" evidence="6">
    <location>
        <begin position="138"/>
        <end position="343"/>
    </location>
</feature>
<feature type="domain" description="O-methyltransferase dimerisation" evidence="7">
    <location>
        <begin position="23"/>
        <end position="115"/>
    </location>
</feature>
<keyword evidence="3" id="KW-0949">S-adenosyl-L-methionine</keyword>